<comment type="similarity">
    <text evidence="4">Belongs to the 3-hydroxyacyl-CoA dehydrogenase family.</text>
</comment>
<evidence type="ECO:0000256" key="1">
    <source>
        <dbReference type="ARBA" id="ARBA00005005"/>
    </source>
</evidence>
<evidence type="ECO:0000259" key="14">
    <source>
        <dbReference type="Pfam" id="PF02737"/>
    </source>
</evidence>
<evidence type="ECO:0000256" key="6">
    <source>
        <dbReference type="ARBA" id="ARBA00022963"/>
    </source>
</evidence>
<keyword evidence="5" id="KW-0276">Fatty acid metabolism</keyword>
<evidence type="ECO:0000256" key="9">
    <source>
        <dbReference type="ARBA" id="ARBA00023098"/>
    </source>
</evidence>
<dbReference type="InterPro" id="IPR008927">
    <property type="entry name" value="6-PGluconate_DH-like_C_sf"/>
</dbReference>
<dbReference type="Gene3D" id="3.90.226.10">
    <property type="entry name" value="2-enoyl-CoA Hydratase, Chain A, domain 1"/>
    <property type="match status" value="1"/>
</dbReference>
<keyword evidence="7" id="KW-0560">Oxidoreductase</keyword>
<keyword evidence="6" id="KW-0442">Lipid degradation</keyword>
<dbReference type="Pfam" id="PF00725">
    <property type="entry name" value="3HCDH"/>
    <property type="match status" value="1"/>
</dbReference>
<dbReference type="FunFam" id="3.40.50.720:FF:000009">
    <property type="entry name" value="Fatty oxidation complex, alpha subunit"/>
    <property type="match status" value="1"/>
</dbReference>
<comment type="catalytic activity">
    <reaction evidence="12">
        <text>a (3S)-3-hydroxyacyl-CoA + NAD(+) = a 3-oxoacyl-CoA + NADH + H(+)</text>
        <dbReference type="Rhea" id="RHEA:22432"/>
        <dbReference type="ChEBI" id="CHEBI:15378"/>
        <dbReference type="ChEBI" id="CHEBI:57318"/>
        <dbReference type="ChEBI" id="CHEBI:57540"/>
        <dbReference type="ChEBI" id="CHEBI:57945"/>
        <dbReference type="ChEBI" id="CHEBI:90726"/>
        <dbReference type="EC" id="1.1.1.35"/>
    </reaction>
</comment>
<dbReference type="SUPFAM" id="SSF48179">
    <property type="entry name" value="6-phosphogluconate dehydrogenase C-terminal domain-like"/>
    <property type="match status" value="2"/>
</dbReference>
<keyword evidence="10" id="KW-0456">Lyase</keyword>
<evidence type="ECO:0000256" key="10">
    <source>
        <dbReference type="ARBA" id="ARBA00023239"/>
    </source>
</evidence>
<dbReference type="EMBL" id="NAEP01000039">
    <property type="protein sequence ID" value="PDQ35136.1"/>
    <property type="molecule type" value="Genomic_DNA"/>
</dbReference>
<dbReference type="GO" id="GO:0070403">
    <property type="term" value="F:NAD+ binding"/>
    <property type="evidence" value="ECO:0007669"/>
    <property type="project" value="InterPro"/>
</dbReference>
<reference evidence="16" key="1">
    <citation type="submission" date="2017-03" db="EMBL/GenBank/DDBJ databases">
        <authorList>
            <person name="Lund M.B."/>
        </authorList>
    </citation>
    <scope>NUCLEOTIDE SEQUENCE [LARGE SCALE GENOMIC DNA]</scope>
</reference>
<dbReference type="GO" id="GO:0004300">
    <property type="term" value="F:enoyl-CoA hydratase activity"/>
    <property type="evidence" value="ECO:0007669"/>
    <property type="project" value="TreeGrafter"/>
</dbReference>
<organism evidence="15 16">
    <name type="scientific">Candidatus Lumbricidiphila eiseniae</name>
    <dbReference type="NCBI Taxonomy" id="1969409"/>
    <lineage>
        <taxon>Bacteria</taxon>
        <taxon>Bacillati</taxon>
        <taxon>Actinomycetota</taxon>
        <taxon>Actinomycetes</taxon>
        <taxon>Micrococcales</taxon>
        <taxon>Microbacteriaceae</taxon>
        <taxon>Candidatus Lumbricidiphila</taxon>
    </lineage>
</organism>
<comment type="pathway">
    <text evidence="2">Lipid metabolism; butanoate metabolism.</text>
</comment>
<comment type="similarity">
    <text evidence="3">In the central section; belongs to the 3-hydroxyacyl-CoA dehydrogenase family.</text>
</comment>
<evidence type="ECO:0000256" key="8">
    <source>
        <dbReference type="ARBA" id="ARBA00023027"/>
    </source>
</evidence>
<dbReference type="CDD" id="cd06558">
    <property type="entry name" value="crotonase-like"/>
    <property type="match status" value="1"/>
</dbReference>
<dbReference type="Pfam" id="PF02737">
    <property type="entry name" value="3HCDH_N"/>
    <property type="match status" value="1"/>
</dbReference>
<comment type="pathway">
    <text evidence="1">Lipid metabolism; fatty acid beta-oxidation.</text>
</comment>
<evidence type="ECO:0000256" key="12">
    <source>
        <dbReference type="ARBA" id="ARBA00049556"/>
    </source>
</evidence>
<dbReference type="Gene3D" id="3.40.50.720">
    <property type="entry name" value="NAD(P)-binding Rossmann-like Domain"/>
    <property type="match status" value="1"/>
</dbReference>
<dbReference type="AlphaFoldDB" id="A0A2A6FRA7"/>
<proteinExistence type="inferred from homology"/>
<protein>
    <submittedName>
        <fullName evidence="15">3-hydroxyacyl-CoA dehydrogenase</fullName>
    </submittedName>
</protein>
<dbReference type="InterPro" id="IPR029045">
    <property type="entry name" value="ClpP/crotonase-like_dom_sf"/>
</dbReference>
<feature type="domain" description="3-hydroxyacyl-CoA dehydrogenase C-terminal" evidence="13">
    <location>
        <begin position="529"/>
        <end position="618"/>
    </location>
</feature>
<evidence type="ECO:0000256" key="11">
    <source>
        <dbReference type="ARBA" id="ARBA00023268"/>
    </source>
</evidence>
<keyword evidence="11" id="KW-0511">Multifunctional enzyme</keyword>
<dbReference type="InterPro" id="IPR001753">
    <property type="entry name" value="Enoyl-CoA_hydra/iso"/>
</dbReference>
<keyword evidence="9" id="KW-0443">Lipid metabolism</keyword>
<dbReference type="InterPro" id="IPR036291">
    <property type="entry name" value="NAD(P)-bd_dom_sf"/>
</dbReference>
<evidence type="ECO:0000256" key="7">
    <source>
        <dbReference type="ARBA" id="ARBA00023002"/>
    </source>
</evidence>
<evidence type="ECO:0000256" key="4">
    <source>
        <dbReference type="ARBA" id="ARBA00009463"/>
    </source>
</evidence>
<accession>A0A2A6FRA7</accession>
<sequence>MTDHSTPTPDMFADLVAISGDEVVSHSFVRDIPLRDGRVLALVTLDNGRDHTRPNTLGPRTLLEYAATLNALRERARAGEIHGVAITGKPYILAAGADLSRIDAITDPALALLLGRLGHYALGSLAEVGVPSFAFINGLALGGGLEIALHADYRTVSSAAQGIGLPEVFLGLVPGWGGAYLAPQIIGIERALTLVLENPLKQNRVLNGPAAHELGLADTLIPSARFLEDSITWAGEVIAGRLTVRRPHKPGRVERLLKWEAAVNIATKRVRRSLGTAPQAPYAALELLRAAKRSNRAQAFDREDAVLAKLIGGDQFRASLYAFNLVQRRAKKAAGAPDASIAKPVTMVGVLGAGYMARQLALLFLRQLKVPVLITDVDAAKVAAAIAYIRTEISTLLTKGRITADDANRLNGLIHGTDSLTDFALCDWVIEAVFEDLTVKQNLFADLEPHLDPTAVLATNTSSLLVSDIGAKLQHPERLVGFHFFTPVAVMPLVEVVATAVCDEASLATAFVVARKLKKNAVRTADATGFAVNRLLAVLLGESLRAVDGGSTFAQVDQALAPLGLPMPPSTLLDLIGLRVGAHVLDIHYAAFGDRFYTSDTLHRLADHGLLLDKNERGDIVGFNAGAVKIAAQAVAQRGDAGARGRSRGKIRAQLTGTLGSAPDILTSLQDALAREVKTMLEEGVVAAAEDIDLCLVLGAGFPFHLGGITPYLDRVGASERVFGDAFHHPPVRGIV</sequence>
<gene>
    <name evidence="15" type="ORF">B5766_07395</name>
</gene>
<dbReference type="PANTHER" id="PTHR43612">
    <property type="entry name" value="TRIFUNCTIONAL ENZYME SUBUNIT ALPHA"/>
    <property type="match status" value="1"/>
</dbReference>
<evidence type="ECO:0000313" key="16">
    <source>
        <dbReference type="Proteomes" id="UP000219994"/>
    </source>
</evidence>
<evidence type="ECO:0000256" key="2">
    <source>
        <dbReference type="ARBA" id="ARBA00005086"/>
    </source>
</evidence>
<name>A0A2A6FRA7_9MICO</name>
<evidence type="ECO:0000256" key="3">
    <source>
        <dbReference type="ARBA" id="ARBA00007005"/>
    </source>
</evidence>
<dbReference type="SUPFAM" id="SSF51735">
    <property type="entry name" value="NAD(P)-binding Rossmann-fold domains"/>
    <property type="match status" value="1"/>
</dbReference>
<evidence type="ECO:0000313" key="15">
    <source>
        <dbReference type="EMBL" id="PDQ35136.1"/>
    </source>
</evidence>
<dbReference type="Gene3D" id="1.10.1040.50">
    <property type="match status" value="1"/>
</dbReference>
<dbReference type="GO" id="GO:0016509">
    <property type="term" value="F:long-chain (3S)-3-hydroxyacyl-CoA dehydrogenase (NAD+) activity"/>
    <property type="evidence" value="ECO:0007669"/>
    <property type="project" value="TreeGrafter"/>
</dbReference>
<feature type="domain" description="3-hydroxyacyl-CoA dehydrogenase NAD binding" evidence="14">
    <location>
        <begin position="348"/>
        <end position="526"/>
    </location>
</feature>
<evidence type="ECO:0000259" key="13">
    <source>
        <dbReference type="Pfam" id="PF00725"/>
    </source>
</evidence>
<dbReference type="Pfam" id="PF00378">
    <property type="entry name" value="ECH_1"/>
    <property type="match status" value="1"/>
</dbReference>
<dbReference type="InterPro" id="IPR006176">
    <property type="entry name" value="3-OHacyl-CoA_DH_NAD-bd"/>
</dbReference>
<keyword evidence="8" id="KW-0520">NAD</keyword>
<comment type="caution">
    <text evidence="15">The sequence shown here is derived from an EMBL/GenBank/DDBJ whole genome shotgun (WGS) entry which is preliminary data.</text>
</comment>
<dbReference type="InterPro" id="IPR006108">
    <property type="entry name" value="3HC_DH_C"/>
</dbReference>
<evidence type="ECO:0000256" key="5">
    <source>
        <dbReference type="ARBA" id="ARBA00022832"/>
    </source>
</evidence>
<dbReference type="InterPro" id="IPR050136">
    <property type="entry name" value="FA_oxidation_alpha_subunit"/>
</dbReference>
<dbReference type="GO" id="GO:0006635">
    <property type="term" value="P:fatty acid beta-oxidation"/>
    <property type="evidence" value="ECO:0007669"/>
    <property type="project" value="UniProtKB-UniPathway"/>
</dbReference>
<dbReference type="SUPFAM" id="SSF52096">
    <property type="entry name" value="ClpP/crotonase"/>
    <property type="match status" value="1"/>
</dbReference>
<dbReference type="Proteomes" id="UP000219994">
    <property type="component" value="Unassembled WGS sequence"/>
</dbReference>
<dbReference type="UniPathway" id="UPA00659"/>
<dbReference type="PANTHER" id="PTHR43612:SF3">
    <property type="entry name" value="TRIFUNCTIONAL ENZYME SUBUNIT ALPHA, MITOCHONDRIAL"/>
    <property type="match status" value="1"/>
</dbReference>